<organism evidence="2 3">
    <name type="scientific">Ornithinibacillus xuwenensis</name>
    <dbReference type="NCBI Taxonomy" id="3144668"/>
    <lineage>
        <taxon>Bacteria</taxon>
        <taxon>Bacillati</taxon>
        <taxon>Bacillota</taxon>
        <taxon>Bacilli</taxon>
        <taxon>Bacillales</taxon>
        <taxon>Bacillaceae</taxon>
        <taxon>Ornithinibacillus</taxon>
    </lineage>
</organism>
<proteinExistence type="predicted"/>
<dbReference type="SUPFAM" id="SSF54909">
    <property type="entry name" value="Dimeric alpha+beta barrel"/>
    <property type="match status" value="1"/>
</dbReference>
<dbReference type="InterPro" id="IPR050744">
    <property type="entry name" value="AI-2_Isomerase_LsrG"/>
</dbReference>
<comment type="caution">
    <text evidence="2">The sequence shown here is derived from an EMBL/GenBank/DDBJ whole genome shotgun (WGS) entry which is preliminary data.</text>
</comment>
<gene>
    <name evidence="2" type="ORF">ABC228_02545</name>
</gene>
<sequence length="102" mass="11277">MEKFGLYGKFSVKEGEQNTLVNILLEAAESMQNLKDCEIYIVSTSESEPSAVYVFEVWSDQQAHEASLQLEVTQKLIAQAKPIITGMERINTLIPLGGKGTV</sequence>
<reference evidence="2 3" key="1">
    <citation type="submission" date="2024-05" db="EMBL/GenBank/DDBJ databases">
        <authorList>
            <person name="Haq I."/>
            <person name="Ullah Z."/>
            <person name="Ahmad R."/>
            <person name="Li M."/>
            <person name="Tong Y."/>
        </authorList>
    </citation>
    <scope>NUCLEOTIDE SEQUENCE [LARGE SCALE GENOMIC DNA]</scope>
    <source>
        <strain evidence="2 3">16A2E</strain>
    </source>
</reference>
<dbReference type="GO" id="GO:0004497">
    <property type="term" value="F:monooxygenase activity"/>
    <property type="evidence" value="ECO:0007669"/>
    <property type="project" value="UniProtKB-KW"/>
</dbReference>
<dbReference type="RefSeq" id="WP_345823512.1">
    <property type="nucleotide sequence ID" value="NZ_JBDIML010000001.1"/>
</dbReference>
<dbReference type="PANTHER" id="PTHR33336">
    <property type="entry name" value="QUINOL MONOOXYGENASE YGIN-RELATED"/>
    <property type="match status" value="1"/>
</dbReference>
<evidence type="ECO:0000313" key="3">
    <source>
        <dbReference type="Proteomes" id="UP001444625"/>
    </source>
</evidence>
<dbReference type="EC" id="1.-.-.-" evidence="2"/>
<dbReference type="Pfam" id="PF03992">
    <property type="entry name" value="ABM"/>
    <property type="match status" value="1"/>
</dbReference>
<evidence type="ECO:0000313" key="2">
    <source>
        <dbReference type="EMBL" id="MEN2766052.1"/>
    </source>
</evidence>
<dbReference type="InterPro" id="IPR011008">
    <property type="entry name" value="Dimeric_a/b-barrel"/>
</dbReference>
<feature type="domain" description="ABM" evidence="1">
    <location>
        <begin position="4"/>
        <end position="93"/>
    </location>
</feature>
<keyword evidence="3" id="KW-1185">Reference proteome</keyword>
<dbReference type="PANTHER" id="PTHR33336:SF14">
    <property type="entry name" value="ANTIBIOTIC BIOSYNTHESIS MONOOXYGENASE"/>
    <property type="match status" value="1"/>
</dbReference>
<accession>A0ABU9XCR6</accession>
<name>A0ABU9XCR6_9BACI</name>
<dbReference type="PROSITE" id="PS51725">
    <property type="entry name" value="ABM"/>
    <property type="match status" value="1"/>
</dbReference>
<evidence type="ECO:0000259" key="1">
    <source>
        <dbReference type="PROSITE" id="PS51725"/>
    </source>
</evidence>
<dbReference type="InterPro" id="IPR007138">
    <property type="entry name" value="ABM_dom"/>
</dbReference>
<keyword evidence="2" id="KW-0560">Oxidoreductase</keyword>
<dbReference type="EMBL" id="JBDIML010000001">
    <property type="protein sequence ID" value="MEN2766052.1"/>
    <property type="molecule type" value="Genomic_DNA"/>
</dbReference>
<dbReference type="Gene3D" id="3.30.70.100">
    <property type="match status" value="1"/>
</dbReference>
<dbReference type="Proteomes" id="UP001444625">
    <property type="component" value="Unassembled WGS sequence"/>
</dbReference>
<protein>
    <submittedName>
        <fullName evidence="2">Quinol monooxygenase</fullName>
        <ecNumber evidence="2">1.-.-.-</ecNumber>
    </submittedName>
</protein>
<keyword evidence="2" id="KW-0503">Monooxygenase</keyword>